<dbReference type="InterPro" id="IPR005467">
    <property type="entry name" value="His_kinase_dom"/>
</dbReference>
<dbReference type="SMART" id="SM00388">
    <property type="entry name" value="HisKA"/>
    <property type="match status" value="1"/>
</dbReference>
<dbReference type="AlphaFoldDB" id="A0A2N1J3B3"/>
<dbReference type="PANTHER" id="PTHR43047:SF72">
    <property type="entry name" value="OSMOSENSING HISTIDINE PROTEIN KINASE SLN1"/>
    <property type="match status" value="1"/>
</dbReference>
<dbReference type="GO" id="GO:0009927">
    <property type="term" value="F:histidine phosphotransfer kinase activity"/>
    <property type="evidence" value="ECO:0007669"/>
    <property type="project" value="TreeGrafter"/>
</dbReference>
<evidence type="ECO:0000256" key="6">
    <source>
        <dbReference type="ARBA" id="ARBA00022777"/>
    </source>
</evidence>
<comment type="caution">
    <text evidence="11">The sequence shown here is derived from an EMBL/GenBank/DDBJ whole genome shotgun (WGS) entry which is preliminary data.</text>
</comment>
<dbReference type="Gene3D" id="6.10.340.10">
    <property type="match status" value="1"/>
</dbReference>
<dbReference type="OrthoDB" id="177675at2"/>
<dbReference type="InterPro" id="IPR036890">
    <property type="entry name" value="HATPase_C_sf"/>
</dbReference>
<dbReference type="Pfam" id="PF00512">
    <property type="entry name" value="HisKA"/>
    <property type="match status" value="1"/>
</dbReference>
<dbReference type="CDD" id="cd16922">
    <property type="entry name" value="HATPase_EvgS-ArcB-TorS-like"/>
    <property type="match status" value="1"/>
</dbReference>
<keyword evidence="8" id="KW-0812">Transmembrane</keyword>
<dbReference type="SUPFAM" id="SSF158472">
    <property type="entry name" value="HAMP domain-like"/>
    <property type="match status" value="1"/>
</dbReference>
<evidence type="ECO:0000259" key="9">
    <source>
        <dbReference type="PROSITE" id="PS50109"/>
    </source>
</evidence>
<dbReference type="EMBL" id="NXIF01000025">
    <property type="protein sequence ID" value="PKI80992.1"/>
    <property type="molecule type" value="Genomic_DNA"/>
</dbReference>
<proteinExistence type="predicted"/>
<gene>
    <name evidence="11" type="ORF">CP960_06515</name>
</gene>
<dbReference type="InterPro" id="IPR004358">
    <property type="entry name" value="Sig_transdc_His_kin-like_C"/>
</dbReference>
<evidence type="ECO:0000313" key="11">
    <source>
        <dbReference type="EMBL" id="PKI80992.1"/>
    </source>
</evidence>
<keyword evidence="8" id="KW-0472">Membrane</keyword>
<comment type="subcellular location">
    <subcellularLocation>
        <location evidence="2">Membrane</location>
    </subcellularLocation>
</comment>
<comment type="catalytic activity">
    <reaction evidence="1">
        <text>ATP + protein L-histidine = ADP + protein N-phospho-L-histidine.</text>
        <dbReference type="EC" id="2.7.13.3"/>
    </reaction>
</comment>
<dbReference type="Pfam" id="PF00672">
    <property type="entry name" value="HAMP"/>
    <property type="match status" value="1"/>
</dbReference>
<dbReference type="PROSITE" id="PS50885">
    <property type="entry name" value="HAMP"/>
    <property type="match status" value="1"/>
</dbReference>
<dbReference type="SMART" id="SM00387">
    <property type="entry name" value="HATPase_c"/>
    <property type="match status" value="1"/>
</dbReference>
<dbReference type="Pfam" id="PF02518">
    <property type="entry name" value="HATPase_c"/>
    <property type="match status" value="1"/>
</dbReference>
<organism evidence="11 12">
    <name type="scientific">Malaciobacter halophilus</name>
    <dbReference type="NCBI Taxonomy" id="197482"/>
    <lineage>
        <taxon>Bacteria</taxon>
        <taxon>Pseudomonadati</taxon>
        <taxon>Campylobacterota</taxon>
        <taxon>Epsilonproteobacteria</taxon>
        <taxon>Campylobacterales</taxon>
        <taxon>Arcobacteraceae</taxon>
        <taxon>Malaciobacter</taxon>
    </lineage>
</organism>
<dbReference type="Gene3D" id="1.10.287.130">
    <property type="match status" value="1"/>
</dbReference>
<keyword evidence="7" id="KW-0175">Coiled coil</keyword>
<dbReference type="InterPro" id="IPR036097">
    <property type="entry name" value="HisK_dim/P_sf"/>
</dbReference>
<evidence type="ECO:0000256" key="3">
    <source>
        <dbReference type="ARBA" id="ARBA00012438"/>
    </source>
</evidence>
<dbReference type="SMART" id="SM00304">
    <property type="entry name" value="HAMP"/>
    <property type="match status" value="1"/>
</dbReference>
<reference evidence="11 12" key="1">
    <citation type="submission" date="2017-09" db="EMBL/GenBank/DDBJ databases">
        <title>Genomics of the genus Arcobacter.</title>
        <authorList>
            <person name="Perez-Cataluna A."/>
            <person name="Figueras M.J."/>
            <person name="Salas-Masso N."/>
        </authorList>
    </citation>
    <scope>NUCLEOTIDE SEQUENCE [LARGE SCALE GENOMIC DNA]</scope>
    <source>
        <strain evidence="11 12">DSM 18005</strain>
    </source>
</reference>
<dbReference type="FunFam" id="3.30.565.10:FF:000010">
    <property type="entry name" value="Sensor histidine kinase RcsC"/>
    <property type="match status" value="1"/>
</dbReference>
<keyword evidence="8" id="KW-1133">Transmembrane helix</keyword>
<dbReference type="InterPro" id="IPR003661">
    <property type="entry name" value="HisK_dim/P_dom"/>
</dbReference>
<dbReference type="Gene3D" id="3.30.565.10">
    <property type="entry name" value="Histidine kinase-like ATPase, C-terminal domain"/>
    <property type="match status" value="1"/>
</dbReference>
<sequence>MSFKYRFILSFVFLEIFFILLIVSLNFTAINSSSQRLTNEKIETNIEFLKELLKIPLSIYDLATLDNLLQKTQKIDYINSIVVLDNQEKIVSSEYIYEKLSLKEFLLNKHSFSAKFDNETYEIRYQKIYEEDIFLGSFYIVFDTSSNTKFIKENKQKTIYIVLLEIFVSTFLAYFLGRNLTKALTKLSLVAKDIAKENRVKVPYLNKKDELGILANSMNSMQKELIKRRVELESYNNVLKEQKQKLIEANNSKDDFLANMSHELKTPLNSILLLSSLMMKNRKNNLEQVQIKNLNIINRCGNDLLYLINDILDLSKLESGNEKIQIAKFDMYENILEIKELFESQIKQKNLNFDFSYDKLIPKIISDKNKINQIIKNLLSNAVKFTNKGTISLNITNQSNQMVKISIVDEGIGIAKNKHETIFDRFKQADSSTTRRFGGTGLGLAICKELSILLNASIQLESSIEDKGSCFVLYIPYDINQIKSVPLKNVNETIYYEKKDEKIVENVENKEILVFNDNPLVLFSSITQLKKTNSIKNINDIEVLLKTLEKNSNLFAIINMKNLEQERFKTSILKLDNQIILIDSKLDYKKKNIICINESEVNKDLIIKKLSS</sequence>
<name>A0A2N1J3B3_9BACT</name>
<dbReference type="Proteomes" id="UP000233248">
    <property type="component" value="Unassembled WGS sequence"/>
</dbReference>
<dbReference type="KEGG" id="ahs:AHALO_1270"/>
<feature type="coiled-coil region" evidence="7">
    <location>
        <begin position="232"/>
        <end position="259"/>
    </location>
</feature>
<dbReference type="PANTHER" id="PTHR43047">
    <property type="entry name" value="TWO-COMPONENT HISTIDINE PROTEIN KINASE"/>
    <property type="match status" value="1"/>
</dbReference>
<dbReference type="RefSeq" id="WP_101184610.1">
    <property type="nucleotide sequence ID" value="NZ_CP031218.1"/>
</dbReference>
<evidence type="ECO:0000256" key="4">
    <source>
        <dbReference type="ARBA" id="ARBA00022553"/>
    </source>
</evidence>
<keyword evidence="5" id="KW-0808">Transferase</keyword>
<evidence type="ECO:0000256" key="1">
    <source>
        <dbReference type="ARBA" id="ARBA00000085"/>
    </source>
</evidence>
<dbReference type="CDD" id="cd00082">
    <property type="entry name" value="HisKA"/>
    <property type="match status" value="1"/>
</dbReference>
<accession>A0A2N1J3B3</accession>
<feature type="transmembrane region" description="Helical" evidence="8">
    <location>
        <begin position="6"/>
        <end position="27"/>
    </location>
</feature>
<keyword evidence="4" id="KW-0597">Phosphoprotein</keyword>
<feature type="transmembrane region" description="Helical" evidence="8">
    <location>
        <begin position="159"/>
        <end position="177"/>
    </location>
</feature>
<dbReference type="PROSITE" id="PS50109">
    <property type="entry name" value="HIS_KIN"/>
    <property type="match status" value="1"/>
</dbReference>
<evidence type="ECO:0000313" key="12">
    <source>
        <dbReference type="Proteomes" id="UP000233248"/>
    </source>
</evidence>
<dbReference type="PRINTS" id="PR00344">
    <property type="entry name" value="BCTRLSENSOR"/>
</dbReference>
<dbReference type="GO" id="GO:0000155">
    <property type="term" value="F:phosphorelay sensor kinase activity"/>
    <property type="evidence" value="ECO:0007669"/>
    <property type="project" value="InterPro"/>
</dbReference>
<keyword evidence="12" id="KW-1185">Reference proteome</keyword>
<evidence type="ECO:0000259" key="10">
    <source>
        <dbReference type="PROSITE" id="PS50885"/>
    </source>
</evidence>
<evidence type="ECO:0000256" key="8">
    <source>
        <dbReference type="SAM" id="Phobius"/>
    </source>
</evidence>
<dbReference type="InterPro" id="IPR003594">
    <property type="entry name" value="HATPase_dom"/>
</dbReference>
<keyword evidence="6" id="KW-0418">Kinase</keyword>
<feature type="domain" description="HAMP" evidence="10">
    <location>
        <begin position="178"/>
        <end position="230"/>
    </location>
</feature>
<dbReference type="SUPFAM" id="SSF47384">
    <property type="entry name" value="Homodimeric domain of signal transducing histidine kinase"/>
    <property type="match status" value="1"/>
</dbReference>
<evidence type="ECO:0000256" key="2">
    <source>
        <dbReference type="ARBA" id="ARBA00004370"/>
    </source>
</evidence>
<dbReference type="EC" id="2.7.13.3" evidence="3"/>
<dbReference type="CDD" id="cd06225">
    <property type="entry name" value="HAMP"/>
    <property type="match status" value="1"/>
</dbReference>
<feature type="domain" description="Histidine kinase" evidence="9">
    <location>
        <begin position="259"/>
        <end position="479"/>
    </location>
</feature>
<evidence type="ECO:0000256" key="5">
    <source>
        <dbReference type="ARBA" id="ARBA00022679"/>
    </source>
</evidence>
<dbReference type="InterPro" id="IPR003660">
    <property type="entry name" value="HAMP_dom"/>
</dbReference>
<evidence type="ECO:0000256" key="7">
    <source>
        <dbReference type="SAM" id="Coils"/>
    </source>
</evidence>
<protein>
    <recommendedName>
        <fullName evidence="3">histidine kinase</fullName>
        <ecNumber evidence="3">2.7.13.3</ecNumber>
    </recommendedName>
</protein>
<dbReference type="GO" id="GO:0005886">
    <property type="term" value="C:plasma membrane"/>
    <property type="evidence" value="ECO:0007669"/>
    <property type="project" value="TreeGrafter"/>
</dbReference>
<dbReference type="SUPFAM" id="SSF55874">
    <property type="entry name" value="ATPase domain of HSP90 chaperone/DNA topoisomerase II/histidine kinase"/>
    <property type="match status" value="1"/>
</dbReference>